<dbReference type="AlphaFoldDB" id="A0A3S8UBI4"/>
<evidence type="ECO:0000256" key="1">
    <source>
        <dbReference type="SAM" id="MobiDB-lite"/>
    </source>
</evidence>
<sequence>MVEQRVARDDHGGQKFFIMGKGFGSQREQGAARHQTSVAKDRMASAGHMEKTMTSLNLCKDQRCHRNAFFTGKQGQCTRKENKLRSDRVPHIKRARQWP</sequence>
<reference evidence="2 3" key="1">
    <citation type="submission" date="2018-12" db="EMBL/GenBank/DDBJ databases">
        <title>Complete genome sequencing of Tabrizicola sp. K13M18.</title>
        <authorList>
            <person name="Bae J.-W."/>
        </authorList>
    </citation>
    <scope>NUCLEOTIDE SEQUENCE [LARGE SCALE GENOMIC DNA]</scope>
    <source>
        <strain evidence="2 3">K13M18</strain>
    </source>
</reference>
<dbReference type="EMBL" id="CP034328">
    <property type="protein sequence ID" value="AZL60825.1"/>
    <property type="molecule type" value="Genomic_DNA"/>
</dbReference>
<dbReference type="Proteomes" id="UP000282002">
    <property type="component" value="Chromosome"/>
</dbReference>
<dbReference type="KEGG" id="taw:EI545_19555"/>
<dbReference type="RefSeq" id="WP_125327036.1">
    <property type="nucleotide sequence ID" value="NZ_CP034328.1"/>
</dbReference>
<evidence type="ECO:0000313" key="2">
    <source>
        <dbReference type="EMBL" id="AZL60825.1"/>
    </source>
</evidence>
<name>A0A3S8UBI4_9RHOB</name>
<protein>
    <submittedName>
        <fullName evidence="2">Uncharacterized protein</fullName>
    </submittedName>
</protein>
<evidence type="ECO:0000313" key="3">
    <source>
        <dbReference type="Proteomes" id="UP000282002"/>
    </source>
</evidence>
<feature type="region of interest" description="Disordered" evidence="1">
    <location>
        <begin position="21"/>
        <end position="48"/>
    </location>
</feature>
<accession>A0A3S8UBI4</accession>
<feature type="compositionally biased region" description="Basic and acidic residues" evidence="1">
    <location>
        <begin position="39"/>
        <end position="48"/>
    </location>
</feature>
<proteinExistence type="predicted"/>
<gene>
    <name evidence="2" type="ORF">EI545_19555</name>
</gene>
<organism evidence="2 3">
    <name type="scientific">Tabrizicola piscis</name>
    <dbReference type="NCBI Taxonomy" id="2494374"/>
    <lineage>
        <taxon>Bacteria</taxon>
        <taxon>Pseudomonadati</taxon>
        <taxon>Pseudomonadota</taxon>
        <taxon>Alphaproteobacteria</taxon>
        <taxon>Rhodobacterales</taxon>
        <taxon>Paracoccaceae</taxon>
        <taxon>Tabrizicola</taxon>
    </lineage>
</organism>
<keyword evidence="3" id="KW-1185">Reference proteome</keyword>